<comment type="subcellular location">
    <subcellularLocation>
        <location evidence="3">Cytoplasm</location>
    </subcellularLocation>
</comment>
<feature type="compositionally biased region" description="Basic and acidic residues" evidence="4">
    <location>
        <begin position="515"/>
        <end position="524"/>
    </location>
</feature>
<feature type="region of interest" description="Disordered" evidence="4">
    <location>
        <begin position="479"/>
        <end position="503"/>
    </location>
</feature>
<dbReference type="GO" id="GO:0002143">
    <property type="term" value="P:tRNA wobble position uridine thiolation"/>
    <property type="evidence" value="ECO:0007669"/>
    <property type="project" value="TreeGrafter"/>
</dbReference>
<dbReference type="Proteomes" id="UP000308652">
    <property type="component" value="Unassembled WGS sequence"/>
</dbReference>
<feature type="compositionally biased region" description="Low complexity" evidence="4">
    <location>
        <begin position="479"/>
        <end position="491"/>
    </location>
</feature>
<evidence type="ECO:0000256" key="1">
    <source>
        <dbReference type="ARBA" id="ARBA00022490"/>
    </source>
</evidence>
<dbReference type="STRING" id="68775.A0A5C3M6X1"/>
<comment type="function">
    <text evidence="3">Plays a central role in 2-thiolation of mcm(5)S(2)U at tRNA wobble positions of tRNA(Lys), tRNA(Glu) and tRNA(Gln). May act by forming a heterodimer with NCS6 that ligates sulfur from thiocarboxylated URM1 onto the uridine of tRNAs at wobble position. Prior mcm(5) tRNA modification by the elongator complex is required for 2-thiolation. May also be involved in protein urmylation.</text>
</comment>
<proteinExistence type="inferred from homology"/>
<dbReference type="PANTHER" id="PTHR20882:SF14">
    <property type="entry name" value="CYTOPLASMIC TRNA 2-THIOLATION PROTEIN 2"/>
    <property type="match status" value="1"/>
</dbReference>
<evidence type="ECO:0000313" key="6">
    <source>
        <dbReference type="Proteomes" id="UP000308652"/>
    </source>
</evidence>
<reference evidence="5 6" key="1">
    <citation type="journal article" date="2019" name="Nat. Ecol. Evol.">
        <title>Megaphylogeny resolves global patterns of mushroom evolution.</title>
        <authorList>
            <person name="Varga T."/>
            <person name="Krizsan K."/>
            <person name="Foldi C."/>
            <person name="Dima B."/>
            <person name="Sanchez-Garcia M."/>
            <person name="Sanchez-Ramirez S."/>
            <person name="Szollosi G.J."/>
            <person name="Szarkandi J.G."/>
            <person name="Papp V."/>
            <person name="Albert L."/>
            <person name="Andreopoulos W."/>
            <person name="Angelini C."/>
            <person name="Antonin V."/>
            <person name="Barry K.W."/>
            <person name="Bougher N.L."/>
            <person name="Buchanan P."/>
            <person name="Buyck B."/>
            <person name="Bense V."/>
            <person name="Catcheside P."/>
            <person name="Chovatia M."/>
            <person name="Cooper J."/>
            <person name="Damon W."/>
            <person name="Desjardin D."/>
            <person name="Finy P."/>
            <person name="Geml J."/>
            <person name="Haridas S."/>
            <person name="Hughes K."/>
            <person name="Justo A."/>
            <person name="Karasinski D."/>
            <person name="Kautmanova I."/>
            <person name="Kiss B."/>
            <person name="Kocsube S."/>
            <person name="Kotiranta H."/>
            <person name="LaButti K.M."/>
            <person name="Lechner B.E."/>
            <person name="Liimatainen K."/>
            <person name="Lipzen A."/>
            <person name="Lukacs Z."/>
            <person name="Mihaltcheva S."/>
            <person name="Morgado L.N."/>
            <person name="Niskanen T."/>
            <person name="Noordeloos M.E."/>
            <person name="Ohm R.A."/>
            <person name="Ortiz-Santana B."/>
            <person name="Ovrebo C."/>
            <person name="Racz N."/>
            <person name="Riley R."/>
            <person name="Savchenko A."/>
            <person name="Shiryaev A."/>
            <person name="Soop K."/>
            <person name="Spirin V."/>
            <person name="Szebenyi C."/>
            <person name="Tomsovsky M."/>
            <person name="Tulloss R.E."/>
            <person name="Uehling J."/>
            <person name="Grigoriev I.V."/>
            <person name="Vagvolgyi C."/>
            <person name="Papp T."/>
            <person name="Martin F.M."/>
            <person name="Miettinen O."/>
            <person name="Hibbett D.S."/>
            <person name="Nagy L.G."/>
        </authorList>
    </citation>
    <scope>NUCLEOTIDE SEQUENCE [LARGE SCALE GENOMIC DNA]</scope>
    <source>
        <strain evidence="5 6">CBS 166.37</strain>
    </source>
</reference>
<feature type="compositionally biased region" description="Basic and acidic residues" evidence="4">
    <location>
        <begin position="536"/>
        <end position="546"/>
    </location>
</feature>
<keyword evidence="2 3" id="KW-0819">tRNA processing</keyword>
<comment type="similarity">
    <text evidence="3">Belongs to the CTU2/NCS2 family.</text>
</comment>
<dbReference type="PANTHER" id="PTHR20882">
    <property type="entry name" value="CYTOPLASMIC TRNA 2-THIOLATION PROTEIN 2"/>
    <property type="match status" value="1"/>
</dbReference>
<evidence type="ECO:0000256" key="4">
    <source>
        <dbReference type="SAM" id="MobiDB-lite"/>
    </source>
</evidence>
<dbReference type="HAMAP" id="MF_03054">
    <property type="entry name" value="CTU2"/>
    <property type="match status" value="1"/>
</dbReference>
<feature type="compositionally biased region" description="Polar residues" evidence="4">
    <location>
        <begin position="435"/>
        <end position="459"/>
    </location>
</feature>
<feature type="region of interest" description="Disordered" evidence="4">
    <location>
        <begin position="112"/>
        <end position="142"/>
    </location>
</feature>
<dbReference type="Pfam" id="PF10288">
    <property type="entry name" value="CTU2"/>
    <property type="match status" value="1"/>
</dbReference>
<accession>A0A5C3M6X1</accession>
<evidence type="ECO:0000313" key="5">
    <source>
        <dbReference type="EMBL" id="TFK40395.1"/>
    </source>
</evidence>
<dbReference type="InterPro" id="IPR019407">
    <property type="entry name" value="CTU2"/>
</dbReference>
<keyword evidence="1 3" id="KW-0963">Cytoplasm</keyword>
<dbReference type="OrthoDB" id="25129at2759"/>
<feature type="region of interest" description="Disordered" evidence="4">
    <location>
        <begin position="515"/>
        <end position="546"/>
    </location>
</feature>
<evidence type="ECO:0000256" key="2">
    <source>
        <dbReference type="ARBA" id="ARBA00022694"/>
    </source>
</evidence>
<dbReference type="AlphaFoldDB" id="A0A5C3M6X1"/>
<protein>
    <recommendedName>
        <fullName evidence="3">Cytoplasmic tRNA 2-thiolation protein 2</fullName>
    </recommendedName>
</protein>
<dbReference type="GO" id="GO:0016783">
    <property type="term" value="F:sulfurtransferase activity"/>
    <property type="evidence" value="ECO:0007669"/>
    <property type="project" value="TreeGrafter"/>
</dbReference>
<gene>
    <name evidence="3" type="primary">NCS2</name>
    <name evidence="3" type="synonym">CTU2</name>
    <name evidence="5" type="ORF">BDQ12DRAFT_711752</name>
</gene>
<keyword evidence="6" id="KW-1185">Reference proteome</keyword>
<dbReference type="GO" id="GO:0005829">
    <property type="term" value="C:cytosol"/>
    <property type="evidence" value="ECO:0007669"/>
    <property type="project" value="TreeGrafter"/>
</dbReference>
<name>A0A5C3M6X1_9AGAR</name>
<dbReference type="GO" id="GO:0016779">
    <property type="term" value="F:nucleotidyltransferase activity"/>
    <property type="evidence" value="ECO:0007669"/>
    <property type="project" value="UniProtKB-UniRule"/>
</dbReference>
<dbReference type="UniPathway" id="UPA00988"/>
<organism evidence="5 6">
    <name type="scientific">Crucibulum laeve</name>
    <dbReference type="NCBI Taxonomy" id="68775"/>
    <lineage>
        <taxon>Eukaryota</taxon>
        <taxon>Fungi</taxon>
        <taxon>Dikarya</taxon>
        <taxon>Basidiomycota</taxon>
        <taxon>Agaricomycotina</taxon>
        <taxon>Agaricomycetes</taxon>
        <taxon>Agaricomycetidae</taxon>
        <taxon>Agaricales</taxon>
        <taxon>Agaricineae</taxon>
        <taxon>Nidulariaceae</taxon>
        <taxon>Crucibulum</taxon>
    </lineage>
</organism>
<feature type="compositionally biased region" description="Basic and acidic residues" evidence="4">
    <location>
        <begin position="112"/>
        <end position="138"/>
    </location>
</feature>
<feature type="region of interest" description="Disordered" evidence="4">
    <location>
        <begin position="430"/>
        <end position="459"/>
    </location>
</feature>
<dbReference type="GO" id="GO:0000049">
    <property type="term" value="F:tRNA binding"/>
    <property type="evidence" value="ECO:0007669"/>
    <property type="project" value="InterPro"/>
</dbReference>
<dbReference type="EMBL" id="ML213597">
    <property type="protein sequence ID" value="TFK40395.1"/>
    <property type="molecule type" value="Genomic_DNA"/>
</dbReference>
<evidence type="ECO:0000256" key="3">
    <source>
        <dbReference type="HAMAP-Rule" id="MF_03054"/>
    </source>
</evidence>
<sequence length="561" mass="62143">MSCENPATDKDALMTPRTKFDKSRICVKCKLNLGNIIIRHAVYCKECFFPLISARFRKSLEPSVNPIPDGPRKKGLKAAGNLLLGFSGGLGSTVLIDLVWRSYFERMEAEAQEEEKRNKHGERGEEEKEKKEQRGGKDHPRKAKVWKKTMVCYIETCGAFPGMKDRTEQTRSVLDRYKSFEFMPLRLEDAFDESWWVSVGGRPKAGHLGIDITNEELFLSPSPSSTTTPNNPLTALRTYISSLPTQTAIPSAVHTLTRLLLLHTAAAQGCSHLLLGTSLTSLSVSLIAGISQGGGFSVREEAQEEWVPIRRSGGEEKAKEQLNVRIIRPLREVGIKECAIWAWWMELKVVGRERYAGGRQGIGALTRDFIMGLERDYPSTVSTIARTCAKLAPKEGSDGVCILCERPAQHGVQEWKSRISIRSYKDAGVSPPHLASSSRSATSAPILPSFSQTNHTTSSQITDSLTPYLCYACHTTLTSRSSRGTAGSSLTNGKSINESDKENVPLPVWVTAGIRDKSDSKRMPMGDGEEDEEQIEGERWRTTRMDEGAMKGVIGEFLLDE</sequence>
<comment type="pathway">
    <text evidence="3">tRNA modification; 5-methoxycarbonylmethyl-2-thiouridine-tRNA biosynthesis.</text>
</comment>
<dbReference type="Gene3D" id="3.40.50.620">
    <property type="entry name" value="HUPs"/>
    <property type="match status" value="1"/>
</dbReference>
<dbReference type="GO" id="GO:0032447">
    <property type="term" value="P:protein urmylation"/>
    <property type="evidence" value="ECO:0007669"/>
    <property type="project" value="UniProtKB-UniRule"/>
</dbReference>
<dbReference type="InterPro" id="IPR014729">
    <property type="entry name" value="Rossmann-like_a/b/a_fold"/>
</dbReference>